<dbReference type="AlphaFoldDB" id="A0A507B4V9"/>
<accession>A0A507B4V9</accession>
<gene>
    <name evidence="1" type="ORF">E0L32_007396</name>
</gene>
<name>A0A507B4V9_9PEZI</name>
<reference evidence="1 2" key="1">
    <citation type="submission" date="2019-06" db="EMBL/GenBank/DDBJ databases">
        <title>Draft genome sequence of the filamentous fungus Phialemoniopsis curvata isolated from diesel fuel.</title>
        <authorList>
            <person name="Varaljay V.A."/>
            <person name="Lyon W.J."/>
            <person name="Crouch A.L."/>
            <person name="Drake C.E."/>
            <person name="Hollomon J.M."/>
            <person name="Nadeau L.J."/>
            <person name="Nunn H.S."/>
            <person name="Stevenson B.S."/>
            <person name="Bojanowski C.L."/>
            <person name="Crookes-Goodson W.J."/>
        </authorList>
    </citation>
    <scope>NUCLEOTIDE SEQUENCE [LARGE SCALE GENOMIC DNA]</scope>
    <source>
        <strain evidence="1 2">D216</strain>
    </source>
</reference>
<dbReference type="GeneID" id="41974843"/>
<comment type="caution">
    <text evidence="1">The sequence shown here is derived from an EMBL/GenBank/DDBJ whole genome shotgun (WGS) entry which is preliminary data.</text>
</comment>
<proteinExistence type="predicted"/>
<dbReference type="Proteomes" id="UP000319257">
    <property type="component" value="Unassembled WGS sequence"/>
</dbReference>
<keyword evidence="2" id="KW-1185">Reference proteome</keyword>
<dbReference type="InParanoid" id="A0A507B4V9"/>
<dbReference type="RefSeq" id="XP_030993609.1">
    <property type="nucleotide sequence ID" value="XM_031142136.1"/>
</dbReference>
<dbReference type="EMBL" id="SKBQ01000045">
    <property type="protein sequence ID" value="TPX11898.1"/>
    <property type="molecule type" value="Genomic_DNA"/>
</dbReference>
<evidence type="ECO:0000313" key="2">
    <source>
        <dbReference type="Proteomes" id="UP000319257"/>
    </source>
</evidence>
<protein>
    <submittedName>
        <fullName evidence="1">Uncharacterized protein</fullName>
    </submittedName>
</protein>
<sequence length="377" mass="39926">MSALSRDVEKGACPQIRAVLGAALAFSRLGSRMKSQAAVLGLAALAGVCRAERTPGCNADNCLRALRNTHRPGVADCSEYLKVVVTPSPVTLTQVVTASTTPTVQVFVTDTATLHQSLTSFTTVTTQVAPTVVPGKRDLELPAYASPCSGAVRYSSACSCLGVSAWTYTAAIPTSTQTVTQLVTPTIATQIITAATETTTATDNILATTTKTVETIPSPTPFWGPYLLQAYQAAAPLTDTYVRAELDGRVNGGAEYVPASQFRASADGYLSVQLKNLWLFYDANVAGGYSLLSAHVWEAGIAAGLTPLRTTNSDLSNNAAQHLLKPDTQYGFERIEACEGSDKPLAIFRQGSTENCGMALTFNMVLDSGYHTRRRAL</sequence>
<dbReference type="OrthoDB" id="5596743at2759"/>
<organism evidence="1 2">
    <name type="scientific">Thyridium curvatum</name>
    <dbReference type="NCBI Taxonomy" id="1093900"/>
    <lineage>
        <taxon>Eukaryota</taxon>
        <taxon>Fungi</taxon>
        <taxon>Dikarya</taxon>
        <taxon>Ascomycota</taxon>
        <taxon>Pezizomycotina</taxon>
        <taxon>Sordariomycetes</taxon>
        <taxon>Sordariomycetidae</taxon>
        <taxon>Thyridiales</taxon>
        <taxon>Thyridiaceae</taxon>
        <taxon>Thyridium</taxon>
    </lineage>
</organism>
<dbReference type="STRING" id="1093900.A0A507B4V9"/>
<evidence type="ECO:0000313" key="1">
    <source>
        <dbReference type="EMBL" id="TPX11898.1"/>
    </source>
</evidence>